<sequence length="777" mass="85240">MDTPERSKVVTPISKFEDSPVFNFINNLSPIQPVKSVNAAQTFHSLSYASITSIFTSPHVNPQKELRSLLRHSFSELPKHETSSDNDNGHGLSVGEVQTIRPSGCTVKCSLNEANLDPPDECPDVSSDLAKSEPCDGGSPNHNITPFYIARSDLKWDVSLDKRKGLFLTQVDLQDKHDSEPNEEELTQCGWENLIGDDADNLLIFDPSTEADAFDGPNENSQENDVKLCNSFPSSLQSDVGDDVAEGLQLNVSFLPCPEEMNSVPDVDHIKEQVEMDQTPQIFLENFQNHSLTSDRNRKLDYGFTSGISIACKVEFQQQRGTRRRCLNFEVPGVPKMSLQSDSTSHNLISCPSDEEHPSVDSHPVPLRAGSPCMLPGIGLHLNTLAKTSRDKLLTRGAMLSGRRLISMPSSAGPLSPFTGQEHQDKSLSIQRDLELPGNEIQDLMIVQNDASEVPALTNGEDLRPISPKKKRRKSEIGSESDSCKRCNCKKSQCLKLYCECFAAGVFCVEPCSCQGCFNKPIHQEKVLTTRKQIESRNPIAFAPKVIRASEPSCDTGEDANKTPASARHKRGCNCKKSSCLKKYCECYQGGVGCSVSCRCEGCKNAFGRKDGISLLGDEEFDQEEEKNACEETDKSDEGQQNANIQTDIPQFPENMSQSAPTQDFRPPQTLAPPVGDSSQLESCTTLRNCDIPLPQCGKFGSLGKSILGDDTPAILRGNRSLISGVKASSPNRKRVSPPHIGTRLTPNHKGGRKLILKSIPSFPSLNTDVNSENPMK</sequence>
<gene>
    <name evidence="1" type="ORF">IHE45_15G066500</name>
</gene>
<keyword evidence="2" id="KW-1185">Reference proteome</keyword>
<evidence type="ECO:0000313" key="2">
    <source>
        <dbReference type="Proteomes" id="UP000827976"/>
    </source>
</evidence>
<accession>A0ACB7UM27</accession>
<dbReference type="Proteomes" id="UP000827976">
    <property type="component" value="Chromosome 15"/>
</dbReference>
<protein>
    <submittedName>
        <fullName evidence="1">Lin-54 family protein</fullName>
    </submittedName>
</protein>
<dbReference type="EMBL" id="CM037025">
    <property type="protein sequence ID" value="KAH7661470.1"/>
    <property type="molecule type" value="Genomic_DNA"/>
</dbReference>
<proteinExistence type="predicted"/>
<organism evidence="1 2">
    <name type="scientific">Dioscorea alata</name>
    <name type="common">Purple yam</name>
    <dbReference type="NCBI Taxonomy" id="55571"/>
    <lineage>
        <taxon>Eukaryota</taxon>
        <taxon>Viridiplantae</taxon>
        <taxon>Streptophyta</taxon>
        <taxon>Embryophyta</taxon>
        <taxon>Tracheophyta</taxon>
        <taxon>Spermatophyta</taxon>
        <taxon>Magnoliopsida</taxon>
        <taxon>Liliopsida</taxon>
        <taxon>Dioscoreales</taxon>
        <taxon>Dioscoreaceae</taxon>
        <taxon>Dioscorea</taxon>
    </lineage>
</organism>
<evidence type="ECO:0000313" key="1">
    <source>
        <dbReference type="EMBL" id="KAH7661470.1"/>
    </source>
</evidence>
<comment type="caution">
    <text evidence="1">The sequence shown here is derived from an EMBL/GenBank/DDBJ whole genome shotgun (WGS) entry which is preliminary data.</text>
</comment>
<name>A0ACB7UM27_DIOAL</name>
<reference evidence="2" key="1">
    <citation type="journal article" date="2022" name="Nat. Commun.">
        <title>Chromosome evolution and the genetic basis of agronomically important traits in greater yam.</title>
        <authorList>
            <person name="Bredeson J.V."/>
            <person name="Lyons J.B."/>
            <person name="Oniyinde I.O."/>
            <person name="Okereke N.R."/>
            <person name="Kolade O."/>
            <person name="Nnabue I."/>
            <person name="Nwadili C.O."/>
            <person name="Hribova E."/>
            <person name="Parker M."/>
            <person name="Nwogha J."/>
            <person name="Shu S."/>
            <person name="Carlson J."/>
            <person name="Kariba R."/>
            <person name="Muthemba S."/>
            <person name="Knop K."/>
            <person name="Barton G.J."/>
            <person name="Sherwood A.V."/>
            <person name="Lopez-Montes A."/>
            <person name="Asiedu R."/>
            <person name="Jamnadass R."/>
            <person name="Muchugi A."/>
            <person name="Goodstein D."/>
            <person name="Egesi C.N."/>
            <person name="Featherston J."/>
            <person name="Asfaw A."/>
            <person name="Simpson G.G."/>
            <person name="Dolezel J."/>
            <person name="Hendre P.S."/>
            <person name="Van Deynze A."/>
            <person name="Kumar P.L."/>
            <person name="Obidiegwu J.E."/>
            <person name="Bhattacharjee R."/>
            <person name="Rokhsar D.S."/>
        </authorList>
    </citation>
    <scope>NUCLEOTIDE SEQUENCE [LARGE SCALE GENOMIC DNA]</scope>
    <source>
        <strain evidence="2">cv. TDa95/00328</strain>
    </source>
</reference>